<feature type="compositionally biased region" description="Polar residues" evidence="1">
    <location>
        <begin position="10"/>
        <end position="44"/>
    </location>
</feature>
<keyword evidence="3" id="KW-1185">Reference proteome</keyword>
<dbReference type="EMBL" id="QKWP01000238">
    <property type="protein sequence ID" value="RIB23936.1"/>
    <property type="molecule type" value="Genomic_DNA"/>
</dbReference>
<evidence type="ECO:0000313" key="3">
    <source>
        <dbReference type="Proteomes" id="UP000266673"/>
    </source>
</evidence>
<feature type="region of interest" description="Disordered" evidence="1">
    <location>
        <begin position="1"/>
        <end position="97"/>
    </location>
</feature>
<evidence type="ECO:0000313" key="2">
    <source>
        <dbReference type="EMBL" id="RIB23936.1"/>
    </source>
</evidence>
<feature type="compositionally biased region" description="Basic and acidic residues" evidence="1">
    <location>
        <begin position="71"/>
        <end position="97"/>
    </location>
</feature>
<sequence>MTAPKDDNTNKNTALKCSNSKTRTSQNDELAKRQLQNATTPRNNTTKRHHERRLQRAMTPEKQRLQKMTIPKKDSSKKQPPKNDEPRLDVGDEVEMRWRGVSPVKLEEVEFKST</sequence>
<gene>
    <name evidence="2" type="ORF">C2G38_2169943</name>
</gene>
<accession>A0A397VY48</accession>
<evidence type="ECO:0000256" key="1">
    <source>
        <dbReference type="SAM" id="MobiDB-lite"/>
    </source>
</evidence>
<protein>
    <submittedName>
        <fullName evidence="2">Uncharacterized protein</fullName>
    </submittedName>
</protein>
<reference evidence="2 3" key="1">
    <citation type="submission" date="2018-06" db="EMBL/GenBank/DDBJ databases">
        <title>Comparative genomics reveals the genomic features of Rhizophagus irregularis, R. cerebriforme, R. diaphanum and Gigaspora rosea, and their symbiotic lifestyle signature.</title>
        <authorList>
            <person name="Morin E."/>
            <person name="San Clemente H."/>
            <person name="Chen E.C.H."/>
            <person name="De La Providencia I."/>
            <person name="Hainaut M."/>
            <person name="Kuo A."/>
            <person name="Kohler A."/>
            <person name="Murat C."/>
            <person name="Tang N."/>
            <person name="Roy S."/>
            <person name="Loubradou J."/>
            <person name="Henrissat B."/>
            <person name="Grigoriev I.V."/>
            <person name="Corradi N."/>
            <person name="Roux C."/>
            <person name="Martin F.M."/>
        </authorList>
    </citation>
    <scope>NUCLEOTIDE SEQUENCE [LARGE SCALE GENOMIC DNA]</scope>
    <source>
        <strain evidence="2 3">DAOM 194757</strain>
    </source>
</reference>
<organism evidence="2 3">
    <name type="scientific">Gigaspora rosea</name>
    <dbReference type="NCBI Taxonomy" id="44941"/>
    <lineage>
        <taxon>Eukaryota</taxon>
        <taxon>Fungi</taxon>
        <taxon>Fungi incertae sedis</taxon>
        <taxon>Mucoromycota</taxon>
        <taxon>Glomeromycotina</taxon>
        <taxon>Glomeromycetes</taxon>
        <taxon>Diversisporales</taxon>
        <taxon>Gigasporaceae</taxon>
        <taxon>Gigaspora</taxon>
    </lineage>
</organism>
<proteinExistence type="predicted"/>
<feature type="compositionally biased region" description="Basic residues" evidence="1">
    <location>
        <begin position="45"/>
        <end position="55"/>
    </location>
</feature>
<name>A0A397VY48_9GLOM</name>
<dbReference type="Proteomes" id="UP000266673">
    <property type="component" value="Unassembled WGS sequence"/>
</dbReference>
<comment type="caution">
    <text evidence="2">The sequence shown here is derived from an EMBL/GenBank/DDBJ whole genome shotgun (WGS) entry which is preliminary data.</text>
</comment>
<dbReference type="AlphaFoldDB" id="A0A397VY48"/>